<dbReference type="InterPro" id="IPR058240">
    <property type="entry name" value="rSAM_sf"/>
</dbReference>
<accession>A0A9E2BK19</accession>
<dbReference type="Pfam" id="PF04055">
    <property type="entry name" value="Radical_SAM"/>
    <property type="match status" value="1"/>
</dbReference>
<evidence type="ECO:0000259" key="6">
    <source>
        <dbReference type="PROSITE" id="PS51918"/>
    </source>
</evidence>
<evidence type="ECO:0000256" key="4">
    <source>
        <dbReference type="ARBA" id="ARBA00023004"/>
    </source>
</evidence>
<name>A0A9E2BK19_PSYF1</name>
<organism evidence="7 8">
    <name type="scientific">Psychracetigena formicireducens</name>
    <dbReference type="NCBI Taxonomy" id="2986056"/>
    <lineage>
        <taxon>Bacteria</taxon>
        <taxon>Bacillati</taxon>
        <taxon>Candidatus Lithacetigenota</taxon>
        <taxon>Candidatus Psychracetigena</taxon>
    </lineage>
</organism>
<proteinExistence type="predicted"/>
<dbReference type="GO" id="GO:0008168">
    <property type="term" value="F:methyltransferase activity"/>
    <property type="evidence" value="ECO:0007669"/>
    <property type="project" value="UniProtKB-KW"/>
</dbReference>
<dbReference type="AlphaFoldDB" id="A0A9E2BK19"/>
<dbReference type="PANTHER" id="PTHR43409">
    <property type="entry name" value="ANAEROBIC MAGNESIUM-PROTOPORPHYRIN IX MONOMETHYL ESTER CYCLASE-RELATED"/>
    <property type="match status" value="1"/>
</dbReference>
<dbReference type="InterPro" id="IPR051198">
    <property type="entry name" value="BchE-like"/>
</dbReference>
<gene>
    <name evidence="7" type="primary">fom3</name>
    <name evidence="7" type="ORF">DDT42_00360</name>
</gene>
<dbReference type="GO" id="GO:0032259">
    <property type="term" value="P:methylation"/>
    <property type="evidence" value="ECO:0007669"/>
    <property type="project" value="UniProtKB-KW"/>
</dbReference>
<dbReference type="SMART" id="SM00729">
    <property type="entry name" value="Elp3"/>
    <property type="match status" value="1"/>
</dbReference>
<dbReference type="PROSITE" id="PS51918">
    <property type="entry name" value="RADICAL_SAM"/>
    <property type="match status" value="1"/>
</dbReference>
<dbReference type="Gene3D" id="3.80.30.20">
    <property type="entry name" value="tm_1862 like domain"/>
    <property type="match status" value="1"/>
</dbReference>
<keyword evidence="5" id="KW-0411">Iron-sulfur</keyword>
<dbReference type="EMBL" id="QLTW01000010">
    <property type="protein sequence ID" value="MBT9144519.1"/>
    <property type="molecule type" value="Genomic_DNA"/>
</dbReference>
<dbReference type="SFLD" id="SFLDS00029">
    <property type="entry name" value="Radical_SAM"/>
    <property type="match status" value="1"/>
</dbReference>
<keyword evidence="3" id="KW-0479">Metal-binding</keyword>
<dbReference type="EC" id="2.1.1.308" evidence="7"/>
<dbReference type="InterPro" id="IPR007197">
    <property type="entry name" value="rSAM"/>
</dbReference>
<dbReference type="GO" id="GO:0051539">
    <property type="term" value="F:4 iron, 4 sulfur cluster binding"/>
    <property type="evidence" value="ECO:0007669"/>
    <property type="project" value="UniProtKB-KW"/>
</dbReference>
<dbReference type="Proteomes" id="UP000811545">
    <property type="component" value="Unassembled WGS sequence"/>
</dbReference>
<reference evidence="7 8" key="1">
    <citation type="journal article" date="2021" name="bioRxiv">
        <title>Unique metabolic strategies in Hadean analogues reveal hints for primordial physiology.</title>
        <authorList>
            <person name="Nobu M.K."/>
            <person name="Nakai R."/>
            <person name="Tamazawa S."/>
            <person name="Mori H."/>
            <person name="Toyoda A."/>
            <person name="Ijiri A."/>
            <person name="Suzuki S."/>
            <person name="Kurokawa K."/>
            <person name="Kamagata Y."/>
            <person name="Tamaki H."/>
        </authorList>
    </citation>
    <scope>NUCLEOTIDE SEQUENCE [LARGE SCALE GENOMIC DNA]</scope>
    <source>
        <strain evidence="7">BS525</strain>
    </source>
</reference>
<dbReference type="Gene3D" id="3.40.50.280">
    <property type="entry name" value="Cobalamin-binding domain"/>
    <property type="match status" value="1"/>
</dbReference>
<dbReference type="GO" id="GO:0046872">
    <property type="term" value="F:metal ion binding"/>
    <property type="evidence" value="ECO:0007669"/>
    <property type="project" value="UniProtKB-KW"/>
</dbReference>
<sequence>MKIKPLTTALLINPPTGKYIRGEDRCQVPVEDLTATVSRMPLDLAYIAAGLVNEGIRTYIRDYPAEEKDVSDFYFDLLNLKPDLLLVSATMFTLSSDILILKLAKNNFPGLITVIKGVSADFWKEKLLSSNPEIDMVLSGEYELTLPLLYKGSSWDKIPGLSYRRGNEIYISDKEPIVLNLDSLPFPARTLLNNQLYIRPDTGEPMTTIQTSRGCPYQCIYCLASIVSGSKVRLRSPVNIVNEIEVCVREHHISNFFFRADTFTLNKKWVSEIALELKKHQLRINYVANSRVDTIDEELVQILKESGCFLMSLGIESGCEKSLELMKKGTNLNQGIEAVRLLKKYGIKTYLFFMIGFPWEKKEDIDSTINYSLSLDGDFVEFHIPVPFEKTELRETMEKDNLLVNNNPFPSSSSIFSHAIPVMGTKYLSAEELLKMRKKAIIKFYLRPKYLVRTLFKSKSLKEIINYVKYGFRRIIKLFFK</sequence>
<dbReference type="PANTHER" id="PTHR43409:SF16">
    <property type="entry name" value="SLR0320 PROTEIN"/>
    <property type="match status" value="1"/>
</dbReference>
<dbReference type="InterPro" id="IPR006638">
    <property type="entry name" value="Elp3/MiaA/NifB-like_rSAM"/>
</dbReference>
<keyword evidence="7" id="KW-0489">Methyltransferase</keyword>
<dbReference type="CDD" id="cd01335">
    <property type="entry name" value="Radical_SAM"/>
    <property type="match status" value="1"/>
</dbReference>
<evidence type="ECO:0000256" key="3">
    <source>
        <dbReference type="ARBA" id="ARBA00022723"/>
    </source>
</evidence>
<evidence type="ECO:0000313" key="8">
    <source>
        <dbReference type="Proteomes" id="UP000811545"/>
    </source>
</evidence>
<dbReference type="SFLD" id="SFLDG01082">
    <property type="entry name" value="B12-binding_domain_containing"/>
    <property type="match status" value="1"/>
</dbReference>
<evidence type="ECO:0000256" key="5">
    <source>
        <dbReference type="ARBA" id="ARBA00023014"/>
    </source>
</evidence>
<dbReference type="InterPro" id="IPR023404">
    <property type="entry name" value="rSAM_horseshoe"/>
</dbReference>
<protein>
    <submittedName>
        <fullName evidence="7">2-hydroxyethylphosphonate methyltransferase</fullName>
        <ecNumber evidence="7">2.1.1.308</ecNumber>
    </submittedName>
</protein>
<keyword evidence="2" id="KW-0949">S-adenosyl-L-methionine</keyword>
<keyword evidence="4" id="KW-0408">Iron</keyword>
<dbReference type="InterPro" id="IPR034466">
    <property type="entry name" value="Methyltransferase_Class_B"/>
</dbReference>
<dbReference type="SUPFAM" id="SSF102114">
    <property type="entry name" value="Radical SAM enzymes"/>
    <property type="match status" value="1"/>
</dbReference>
<comment type="cofactor">
    <cofactor evidence="1">
        <name>[4Fe-4S] cluster</name>
        <dbReference type="ChEBI" id="CHEBI:49883"/>
    </cofactor>
</comment>
<feature type="domain" description="Radical SAM core" evidence="6">
    <location>
        <begin position="201"/>
        <end position="431"/>
    </location>
</feature>
<keyword evidence="7" id="KW-0808">Transferase</keyword>
<comment type="caution">
    <text evidence="7">The sequence shown here is derived from an EMBL/GenBank/DDBJ whole genome shotgun (WGS) entry which is preliminary data.</text>
</comment>
<dbReference type="GO" id="GO:0005829">
    <property type="term" value="C:cytosol"/>
    <property type="evidence" value="ECO:0007669"/>
    <property type="project" value="TreeGrafter"/>
</dbReference>
<evidence type="ECO:0000256" key="1">
    <source>
        <dbReference type="ARBA" id="ARBA00001966"/>
    </source>
</evidence>
<dbReference type="SFLD" id="SFLDG01123">
    <property type="entry name" value="methyltransferase_(Class_B)"/>
    <property type="match status" value="1"/>
</dbReference>
<evidence type="ECO:0000313" key="7">
    <source>
        <dbReference type="EMBL" id="MBT9144519.1"/>
    </source>
</evidence>
<evidence type="ECO:0000256" key="2">
    <source>
        <dbReference type="ARBA" id="ARBA00022691"/>
    </source>
</evidence>